<dbReference type="SMART" id="SM00320">
    <property type="entry name" value="WD40"/>
    <property type="match status" value="4"/>
</dbReference>
<dbReference type="STRING" id="6832.A0A553NVL0"/>
<gene>
    <name evidence="6" type="ORF">TCAL_11648</name>
</gene>
<dbReference type="GO" id="GO:0043161">
    <property type="term" value="P:proteasome-mediated ubiquitin-dependent protein catabolic process"/>
    <property type="evidence" value="ECO:0007669"/>
    <property type="project" value="TreeGrafter"/>
</dbReference>
<comment type="caution">
    <text evidence="6">The sequence shown here is derived from an EMBL/GenBank/DDBJ whole genome shotgun (WGS) entry which is preliminary data.</text>
</comment>
<dbReference type="PROSITE" id="PS50897">
    <property type="entry name" value="CTLH"/>
    <property type="match status" value="1"/>
</dbReference>
<protein>
    <recommendedName>
        <fullName evidence="5">CTLH domain-containing protein</fullName>
    </recommendedName>
</protein>
<proteinExistence type="predicted"/>
<dbReference type="Proteomes" id="UP000318571">
    <property type="component" value="Chromosome 1"/>
</dbReference>
<evidence type="ECO:0000256" key="3">
    <source>
        <dbReference type="PROSITE-ProRule" id="PRU00221"/>
    </source>
</evidence>
<keyword evidence="1 3" id="KW-0853">WD repeat</keyword>
<evidence type="ECO:0000259" key="5">
    <source>
        <dbReference type="PROSITE" id="PS50897"/>
    </source>
</evidence>
<dbReference type="PROSITE" id="PS50294">
    <property type="entry name" value="WD_REPEATS_REGION"/>
    <property type="match status" value="2"/>
</dbReference>
<dbReference type="GO" id="GO:0034657">
    <property type="term" value="C:GID complex"/>
    <property type="evidence" value="ECO:0007669"/>
    <property type="project" value="TreeGrafter"/>
</dbReference>
<dbReference type="OMA" id="YEDHCCS"/>
<evidence type="ECO:0000256" key="4">
    <source>
        <dbReference type="SAM" id="MobiDB-lite"/>
    </source>
</evidence>
<dbReference type="SMART" id="SM00667">
    <property type="entry name" value="LisH"/>
    <property type="match status" value="1"/>
</dbReference>
<feature type="region of interest" description="Disordered" evidence="4">
    <location>
        <begin position="606"/>
        <end position="644"/>
    </location>
</feature>
<keyword evidence="7" id="KW-1185">Reference proteome</keyword>
<dbReference type="EMBL" id="VCGU01000010">
    <property type="protein sequence ID" value="TRY69473.1"/>
    <property type="molecule type" value="Genomic_DNA"/>
</dbReference>
<dbReference type="InterPro" id="IPR006595">
    <property type="entry name" value="CTLH_C"/>
</dbReference>
<dbReference type="Gene3D" id="2.130.10.10">
    <property type="entry name" value="YVTN repeat-like/Quinoprotein amine dehydrogenase"/>
    <property type="match status" value="2"/>
</dbReference>
<sequence length="644" mass="70982">MSSTHASPPRKRVRSSTNSAMIGDAHASSSANASGVGPTSSVNAPSTANLSDNAGILEQPGSPHSASGGVATASSAAANTRSKMKLKSSGRRHGGSNSNNANYLAGNASFASNPEEEDDDDEYESLEDEGDINETLLRKVPVRNQKLTASDREVVRLIGQHLTSIGLKTSAEVLMREAGCRLDQPSAAVFRQHVMHGEWAMAVKALESLKAHLENPAKMVEIKYLLLEQKYLELLSQKRQVEALKVLQTELTPLNHRQNRTHELSTYLMLSKAEDISRVTRSVRGGELSGMDLMERLQSFFPASVMLPPRRLHTLLSQAAEFQIDRCLFHNSSSVLNSFELSGTRSSSQLSPLDSSFLALDHQCEKDNFPHETIQVLADHCEEAWYCKFSSDGLRLATGSKDMTVIVWDFDPETLTFKKHRVLERQPQGVSFFAWSPDSTRLAICGIEDCDEDGKSILAADTHHRIRSYNFDDLTDFTLIQEDHGIMSFTLDEMDRYALLNIANQGIHMWDIESRILVRKFEGVTQGFCIIHSCFGGRDQNFIASGSEDKKVYIYHNKREKPICVLSGHTRTVNCVDWNPVYPNIVVSASDDSTLRVWGPSAEFRRSAQSGNNSRQSSHSSNTSLAGSTASGNNQNGSVSNGIV</sequence>
<dbReference type="InterPro" id="IPR006594">
    <property type="entry name" value="LisH"/>
</dbReference>
<name>A0A553NVL0_TIGCA</name>
<dbReference type="PROSITE" id="PS50082">
    <property type="entry name" value="WD_REPEATS_2"/>
    <property type="match status" value="2"/>
</dbReference>
<evidence type="ECO:0000313" key="7">
    <source>
        <dbReference type="Proteomes" id="UP000318571"/>
    </source>
</evidence>
<dbReference type="PROSITE" id="PS00678">
    <property type="entry name" value="WD_REPEATS_1"/>
    <property type="match status" value="1"/>
</dbReference>
<dbReference type="SMART" id="SM00668">
    <property type="entry name" value="CTLH"/>
    <property type="match status" value="1"/>
</dbReference>
<feature type="repeat" description="WD" evidence="3">
    <location>
        <begin position="566"/>
        <end position="598"/>
    </location>
</feature>
<feature type="compositionally biased region" description="Polar residues" evidence="4">
    <location>
        <begin position="27"/>
        <end position="52"/>
    </location>
</feature>
<feature type="compositionally biased region" description="Acidic residues" evidence="4">
    <location>
        <begin position="114"/>
        <end position="132"/>
    </location>
</feature>
<feature type="compositionally biased region" description="Basic residues" evidence="4">
    <location>
        <begin position="82"/>
        <end position="94"/>
    </location>
</feature>
<accession>A0A553NVL0</accession>
<dbReference type="PANTHER" id="PTHR22838:SF0">
    <property type="entry name" value="WD REPEAT-CONTAINING PROTEIN 26"/>
    <property type="match status" value="1"/>
</dbReference>
<dbReference type="Pfam" id="PF00400">
    <property type="entry name" value="WD40"/>
    <property type="match status" value="2"/>
</dbReference>
<dbReference type="AlphaFoldDB" id="A0A553NVL0"/>
<dbReference type="InterPro" id="IPR036322">
    <property type="entry name" value="WD40_repeat_dom_sf"/>
</dbReference>
<evidence type="ECO:0000256" key="2">
    <source>
        <dbReference type="ARBA" id="ARBA00022737"/>
    </source>
</evidence>
<feature type="compositionally biased region" description="Low complexity" evidence="4">
    <location>
        <begin position="610"/>
        <end position="624"/>
    </location>
</feature>
<dbReference type="InterPro" id="IPR019775">
    <property type="entry name" value="WD40_repeat_CS"/>
</dbReference>
<organism evidence="6 7">
    <name type="scientific">Tigriopus californicus</name>
    <name type="common">Marine copepod</name>
    <dbReference type="NCBI Taxonomy" id="6832"/>
    <lineage>
        <taxon>Eukaryota</taxon>
        <taxon>Metazoa</taxon>
        <taxon>Ecdysozoa</taxon>
        <taxon>Arthropoda</taxon>
        <taxon>Crustacea</taxon>
        <taxon>Multicrustacea</taxon>
        <taxon>Hexanauplia</taxon>
        <taxon>Copepoda</taxon>
        <taxon>Harpacticoida</taxon>
        <taxon>Harpacticidae</taxon>
        <taxon>Tigriopus</taxon>
    </lineage>
</organism>
<evidence type="ECO:0000256" key="1">
    <source>
        <dbReference type="ARBA" id="ARBA00022574"/>
    </source>
</evidence>
<reference evidence="6 7" key="1">
    <citation type="journal article" date="2018" name="Nat. Ecol. Evol.">
        <title>Genomic signatures of mitonuclear coevolution across populations of Tigriopus californicus.</title>
        <authorList>
            <person name="Barreto F.S."/>
            <person name="Watson E.T."/>
            <person name="Lima T.G."/>
            <person name="Willett C.S."/>
            <person name="Edmands S."/>
            <person name="Li W."/>
            <person name="Burton R.S."/>
        </authorList>
    </citation>
    <scope>NUCLEOTIDE SEQUENCE [LARGE SCALE GENOMIC DNA]</scope>
    <source>
        <strain evidence="6 7">San Diego</strain>
    </source>
</reference>
<evidence type="ECO:0000313" key="6">
    <source>
        <dbReference type="EMBL" id="TRY69473.1"/>
    </source>
</evidence>
<feature type="domain" description="CTLH" evidence="5">
    <location>
        <begin position="190"/>
        <end position="242"/>
    </location>
</feature>
<dbReference type="PROSITE" id="PS50896">
    <property type="entry name" value="LISH"/>
    <property type="match status" value="1"/>
</dbReference>
<dbReference type="InterPro" id="IPR051350">
    <property type="entry name" value="WD_repeat-ST_regulator"/>
</dbReference>
<feature type="compositionally biased region" description="Low complexity" evidence="4">
    <location>
        <begin position="65"/>
        <end position="78"/>
    </location>
</feature>
<dbReference type="PANTHER" id="PTHR22838">
    <property type="entry name" value="WD REPEAT PROTEIN 26-RELATED"/>
    <property type="match status" value="1"/>
</dbReference>
<feature type="compositionally biased region" description="Low complexity" evidence="4">
    <location>
        <begin position="631"/>
        <end position="644"/>
    </location>
</feature>
<feature type="repeat" description="WD" evidence="3">
    <location>
        <begin position="377"/>
        <end position="418"/>
    </location>
</feature>
<dbReference type="InterPro" id="IPR015943">
    <property type="entry name" value="WD40/YVTN_repeat-like_dom_sf"/>
</dbReference>
<dbReference type="InterPro" id="IPR001680">
    <property type="entry name" value="WD40_rpt"/>
</dbReference>
<dbReference type="SUPFAM" id="SSF50978">
    <property type="entry name" value="WD40 repeat-like"/>
    <property type="match status" value="1"/>
</dbReference>
<feature type="region of interest" description="Disordered" evidence="4">
    <location>
        <begin position="1"/>
        <end position="132"/>
    </location>
</feature>
<keyword evidence="2" id="KW-0677">Repeat</keyword>